<evidence type="ECO:0000256" key="2">
    <source>
        <dbReference type="ARBA" id="ARBA00022927"/>
    </source>
</evidence>
<feature type="transmembrane region" description="Helical" evidence="4">
    <location>
        <begin position="2687"/>
        <end position="2706"/>
    </location>
</feature>
<evidence type="ECO:0000313" key="7">
    <source>
        <dbReference type="Proteomes" id="UP000254677"/>
    </source>
</evidence>
<evidence type="ECO:0000256" key="4">
    <source>
        <dbReference type="SAM" id="Phobius"/>
    </source>
</evidence>
<protein>
    <submittedName>
        <fullName evidence="6">Coiled-coil protein</fullName>
    </submittedName>
</protein>
<dbReference type="Proteomes" id="UP000254677">
    <property type="component" value="Unassembled WGS sequence"/>
</dbReference>
<proteinExistence type="predicted"/>
<dbReference type="InterPro" id="IPR000185">
    <property type="entry name" value="SecA"/>
</dbReference>
<keyword evidence="4" id="KW-0472">Membrane</keyword>
<feature type="transmembrane region" description="Helical" evidence="4">
    <location>
        <begin position="2364"/>
        <end position="2389"/>
    </location>
</feature>
<dbReference type="GO" id="GO:0006605">
    <property type="term" value="P:protein targeting"/>
    <property type="evidence" value="ECO:0007669"/>
    <property type="project" value="InterPro"/>
</dbReference>
<dbReference type="RefSeq" id="WP_115221043.1">
    <property type="nucleotide sequence ID" value="NZ_UGOA01000001.1"/>
</dbReference>
<accession>A0A378J3A9</accession>
<feature type="domain" description="SecA family profile" evidence="5">
    <location>
        <begin position="1496"/>
        <end position="2085"/>
    </location>
</feature>
<keyword evidence="2" id="KW-0653">Protein transport</keyword>
<dbReference type="InterPro" id="IPR011115">
    <property type="entry name" value="SecA_DEAD"/>
</dbReference>
<keyword evidence="4" id="KW-1133">Transmembrane helix</keyword>
<dbReference type="SUPFAM" id="SSF52540">
    <property type="entry name" value="P-loop containing nucleoside triphosphate hydrolases"/>
    <property type="match status" value="2"/>
</dbReference>
<organism evidence="6 7">
    <name type="scientific">Legionella donaldsonii</name>
    <dbReference type="NCBI Taxonomy" id="45060"/>
    <lineage>
        <taxon>Bacteria</taxon>
        <taxon>Pseudomonadati</taxon>
        <taxon>Pseudomonadota</taxon>
        <taxon>Gammaproteobacteria</taxon>
        <taxon>Legionellales</taxon>
        <taxon>Legionellaceae</taxon>
        <taxon>Legionella</taxon>
    </lineage>
</organism>
<dbReference type="GO" id="GO:0005524">
    <property type="term" value="F:ATP binding"/>
    <property type="evidence" value="ECO:0007669"/>
    <property type="project" value="InterPro"/>
</dbReference>
<dbReference type="InterPro" id="IPR027417">
    <property type="entry name" value="P-loop_NTPase"/>
</dbReference>
<dbReference type="PANTHER" id="PTHR30612">
    <property type="entry name" value="SECA INNER MEMBRANE COMPONENT OF SEC PROTEIN SECRETION SYSTEM"/>
    <property type="match status" value="1"/>
</dbReference>
<dbReference type="SMART" id="SM00957">
    <property type="entry name" value="SecA_DEAD"/>
    <property type="match status" value="1"/>
</dbReference>
<dbReference type="GO" id="GO:0016020">
    <property type="term" value="C:membrane"/>
    <property type="evidence" value="ECO:0007669"/>
    <property type="project" value="InterPro"/>
</dbReference>
<dbReference type="PROSITE" id="PS51196">
    <property type="entry name" value="SECA_MOTOR_DEAD"/>
    <property type="match status" value="1"/>
</dbReference>
<dbReference type="PANTHER" id="PTHR30612:SF0">
    <property type="entry name" value="CHLOROPLAST PROTEIN-TRANSPORTING ATPASE"/>
    <property type="match status" value="1"/>
</dbReference>
<keyword evidence="2" id="KW-0813">Transport</keyword>
<reference evidence="6 7" key="1">
    <citation type="submission" date="2018-06" db="EMBL/GenBank/DDBJ databases">
        <authorList>
            <consortium name="Pathogen Informatics"/>
            <person name="Doyle S."/>
        </authorList>
    </citation>
    <scope>NUCLEOTIDE SEQUENCE [LARGE SCALE GENOMIC DNA]</scope>
    <source>
        <strain evidence="6 7">NCTC13292</strain>
    </source>
</reference>
<dbReference type="GO" id="GO:0017038">
    <property type="term" value="P:protein import"/>
    <property type="evidence" value="ECO:0007669"/>
    <property type="project" value="InterPro"/>
</dbReference>
<evidence type="ECO:0000259" key="5">
    <source>
        <dbReference type="PROSITE" id="PS51196"/>
    </source>
</evidence>
<evidence type="ECO:0000313" key="6">
    <source>
        <dbReference type="EMBL" id="STX41999.1"/>
    </source>
</evidence>
<dbReference type="GO" id="GO:0006886">
    <property type="term" value="P:intracellular protein transport"/>
    <property type="evidence" value="ECO:0007669"/>
    <property type="project" value="InterPro"/>
</dbReference>
<keyword evidence="7" id="KW-1185">Reference proteome</keyword>
<dbReference type="EMBL" id="UGOA01000001">
    <property type="protein sequence ID" value="STX41999.1"/>
    <property type="molecule type" value="Genomic_DNA"/>
</dbReference>
<keyword evidence="3" id="KW-0811">Translocation</keyword>
<dbReference type="Gene3D" id="3.40.50.300">
    <property type="entry name" value="P-loop containing nucleotide triphosphate hydrolases"/>
    <property type="match status" value="2"/>
</dbReference>
<name>A0A378J3A9_9GAMM</name>
<dbReference type="Pfam" id="PF07517">
    <property type="entry name" value="SecA_DEAD"/>
    <property type="match status" value="1"/>
</dbReference>
<dbReference type="OrthoDB" id="5652367at2"/>
<keyword evidence="1" id="KW-1003">Cell membrane</keyword>
<dbReference type="InterPro" id="IPR014018">
    <property type="entry name" value="SecA_motor_DEAD"/>
</dbReference>
<keyword evidence="4" id="KW-0812">Transmembrane</keyword>
<sequence>MISTWDAPFLYLKEPSTSFFSMQEVSSYLWSSVESGVIRDASLNFLKAVKQGWTYNNPYEKNIADILENSNNSAEQRQTNYFWRSKKAHLSLETFAALDGIGNWEQQARLISILLDVIYKNVLNGLTLGIDFREVFLVTEGGTPPPHFRPGIDECVTSVADYKKRTERLPYQVAKAIFEKFKPLPANKGQTHDHLNQTIVDHYSSGFHSPNKKQGYINYTTPLNDYCYFNSALTGYIHFSLQSSHDNAPPVIALANPAGANELLPFLQRCTTYDIREITIVLKGDQYKEQAERQQVFEKTLEAVKNSKCQTLVQVVLITKDNIDANLLALRPIAQDKTALFQSLPQEAGYYLSSSHIASATYRNIQASSTESGKWFKALNSYKQKYEKESNKQVQPGAYILAREASANTRKSKTLSREQLKSKVRLSLTHQESVAQTQAVNEQVQETHSQAVNEQVQETHSQAVHQELDESMAFSSTFNSSWDLKVNLDGFCKRLASFAKSTLPHVIEQEESFKQAGYLTEFYLKHHSRRHFYEQLANDENFRLRIAAKFFGTALIEPNSQSDAIPRIKLPHYAVDNMEEYVASALLYHAESTLDGYLAADCQVKESYFFGRTMYAIKLKPNDKYLPVNPPLVFPKLLYNSQSPSGIADDPLLPSYPALLAEEDIASLRDEQKLELIGCAERLLNIFHPHPPLSEVEIQDLEEQLLVLTRFYFPNHKEEIERLEQFIASFAVHNEDNLKILLQIIIRKHKQGLECFFKLLSFLEERSLLPYFYKVHFQYATDISSVEQLIANGSYAIFLKVAAETPVGKSPLTWPAFQTLGHHLLIYTAQNNISFDRVTLHKLEGLWKRLYIKFMAYTGNEEEAQKLLALLAKQLISENGLSIAPFTTIQTFFIGLENLLDHAMAKHVLKEQIDEIKGVSLLPMDAPYAYTWNGFQVISAEMNIHSAAIHPITKTYAVSKTELLDAIVSHQPGEQYLKVAVFRYLGTQPLREDLVFYRKLHQVMTQNAVDDKAIYIADLLCAYYVATTTGGHYRSNIEPAKFSANFINFLRENGFDKRLSSIHIAACIHEFSLHLSEAQSNEINGVQSLWSIWRDDQVSAFRIANTPIPEIFLRKFPAKKLGYFLLTQKENLEKSLGALEDSSRIVHSLIHAWLSELDISETYRSLIGPCLKALYPKMDMKILLRDINKITSLLHALSAIANNNPNHLIFLAFDQFLEINSNVDAFLSLAELTAVELTKHQGQLAKSRLTTNFLLALRKKPLLYGALPQAKNLVSLLLETCLSIDAKVNPASFFNLMETLLPLGLEEAQQIFTALIPLVSNEEGLDFLNAHPYLSANQLNDITQFLKKVKPASLALKVLDGLYQQNPAHELTELIKFLEKKPEDEIHSLLILGHAISQQTKQPLLTELQKLAEQHPRGLKYLARLHKSQLVNAEEMLELLAKPSLEQAIAVFHRAKYKENLQRYQYDPAAVRAKIAQIKLKSHETDEPLPLSDEQQELLWRDYQLVMSYMAEKPLKLNINGVLKELTINDLNDTEFQHLFKALQDQISKGINVHRNQLLLVALGAEAIYRTTYKFPRDTQILTLLQRIHSPNNIIHEVKTGEGKSIIAAMHAVLLVGLGKTVDVVTENNELAKNALEKFSSCYHYLGIPHGETIITAQSAHAKYTANGINYSTASNLSLFRMRMALAKKVLPNNPALVADEIDAALTSTVLFRLAASLDPLLNDTESWAQLYKLLLEFVKEKDIYLNNPCAEIDDIANLRNYFIAKNPRSAFINFTQKISDELLDAIIESATITHELEEKEDFFTVKIKEKSDVHSYAAPIVSSRPDPHVSYSDYIQQLLHTLLNNKTPPPAHPFIIEPSIETIIVNAAKIFFDYYRLRGGPIVGLTATSGPRVDRTEFYEQQGLVAYRYPTFYPDQSEDLGLITAFGTEDHLNKTFEWLTQRKQKNPAQPILLITRSPQATDQFRDFIARNTDWKVQSYHGYEETGKSEENVIYTAGLDYFLTAANQSLARGADVDPENENGILVVNACTDLTPSELEQIQGRAARNGKKGQYISIIDAQSIGQPSDSPETLAAAFKNHQLQISVKQHQERAKMRLLEEARYLMVDQLLQCRQNADKILAPQFGEDHSIVDYQQLLHALSSLNRNAEKHYAELLERHPVIDGDVANEFLEARARDYQQVLDCWLPENKISDIEFVEPSVPLNTLPTLVPQLPGATVDQLRIFADLFHRKWKQDGHQVTQQNFDTLDQFVEIFDPYFKKELSLKETICSALDEKGLLSEEQVEAQIVLIKTSLNEMLEFAQTIPVIGRFVPDERIKTFVADYLNKTKIQIREKKWDEVSLPTIDLSTITSWFSGISSTLTAGSLFMGIIGGPIPFIVNRLIVPTVFGWIKNALKRRFADSEWLVAQILVGLDDISKDLSETVNALVSLANEENVKVGQLIDKIGPLTKNKALLLALSKYLELTGKQEYIPWVQAIPGIWPVLESYRDSKVDALLNVNTLMVILQHASHSELVLNALEDSPYKSSLQRITQLNPHFINQLGTLALPDLMNLLKLSAHPNFFALLEKLPAETTLVQLQQWLEAMPEKLPVETEEALSELLHYQTNYERLAEENKHNLLKLRETYHLTLDKFKLGLEKLKPSFKEKTPAPVQEIKVDPPNFQLTLYIGFRYTAVLTIAATSIIYSALYLSALATCGCFIIAGWLIFPYFKDLFSTRQQPTIPSETSKLEEILVLSFEENPLTADLPTHSAGLIPNAIASQEEQVSASKAQVSAGETLASIVDSNGLQTLVETTTLVKTHPRKELSAGTSTPLAVWIPDGVPEKEERVATSEKHPPIGNLKCGFFNPFQSLAMSPISSENAPPIPVVP</sequence>
<evidence type="ECO:0000256" key="1">
    <source>
        <dbReference type="ARBA" id="ARBA00022475"/>
    </source>
</evidence>
<gene>
    <name evidence="6" type="primary">secA_1</name>
    <name evidence="6" type="ORF">NCTC13292_01308</name>
</gene>
<evidence type="ECO:0000256" key="3">
    <source>
        <dbReference type="ARBA" id="ARBA00023010"/>
    </source>
</evidence>